<reference evidence="2 3" key="1">
    <citation type="submission" date="2020-11" db="EMBL/GenBank/DDBJ databases">
        <title>Treponema Peruensis nv. sp., first commensal Treponema isolated from human feces.</title>
        <authorList>
            <person name="Belkhou C."/>
            <person name="Raes J."/>
        </authorList>
    </citation>
    <scope>NUCLEOTIDE SEQUENCE [LARGE SCALE GENOMIC DNA]</scope>
    <source>
        <strain evidence="2 3">RCC2812</strain>
    </source>
</reference>
<dbReference type="RefSeq" id="WP_198442052.1">
    <property type="nucleotide sequence ID" value="NZ_CBCSHE010000001.1"/>
</dbReference>
<protein>
    <submittedName>
        <fullName evidence="2">Uncharacterized protein</fullName>
    </submittedName>
</protein>
<gene>
    <name evidence="2" type="ORF">IWA51_08070</name>
</gene>
<organism evidence="2 3">
    <name type="scientific">Treponema peruense</name>
    <dbReference type="NCBI Taxonomy" id="2787628"/>
    <lineage>
        <taxon>Bacteria</taxon>
        <taxon>Pseudomonadati</taxon>
        <taxon>Spirochaetota</taxon>
        <taxon>Spirochaetia</taxon>
        <taxon>Spirochaetales</taxon>
        <taxon>Treponemataceae</taxon>
        <taxon>Treponema</taxon>
    </lineage>
</organism>
<keyword evidence="3" id="KW-1185">Reference proteome</keyword>
<sequence length="1316" mass="149227">MKRFCFYIAFLAAGLILGTQQIFADSNAWKSFSFGNKLAEISVDIDSEQGYFVLKNFRQAAKKLTVVQSYILAGEKAYYFKDGIWNCLNPSDSSLIPLGSPGSFEKIEKDCGLFSEAARGDLSRLKNYPFVNEEKVFVPLSCDLGFCVKGARLVAICSPSAGTYFSVVFKMDGKILDAENGLFSLYNDQNERHKKIFDKTITDWGKEAKENAKDDLSFGAEEQSSGKEKVSSKENTKEQIEFIDILKVLVYRSVMHSSVSSDGIYILSSYSEESAGGYLRAYLSYLLENNYPVFSGLISLYDENTFSAQEYICLSETESNSFAEAALRYLDWCVEYTNPRDRTDVYDKPLFDKVDKSWSNYSGSAKNNFWTDGEFPGGGNPMPYAALGIDTPRTFWCKMRRNKELSSSVKTNKKFYYGKTSYLPMDLSKTMRGAGTDSAGLVSGALSMSGAAEQIYGFERKRPAKWMMEYSRDLFSLFQEDINTPIGSSREKNIFTAKDLERATCVVPSCNELRKGDILVLYRAETHPLYAIVVDVNGKTRSGVTVVYMSETRNGTARKSLWSELPDSGSYIARRFIRKRNNSEQNPEYTPLDFIDSFPVKAEVSIKKLKEQSQSSDARWKWIPNTGEYLFADGISFELRNRAGAKIIYSDYEYEVSLSAKDRNFFFNSNYNRGYNVENNSTGSSFLLALLAGREIIEYGNLVADGKGSYVLQKTYSGRERLFLSSAGTLLLKKQDGSSLSVTGLGIRPLSSKSAAPGDDIYLSFKFVRKSDNFSDKEIVVEAQCSEADYLCAYDKKMLWRANLYLNQKYDNNEDWNAEHPWDAPLGNSFIKESEKSWWNKEWGFNEWNREYGSCDKYDIAVSKGNRGNGGQVVYFDEFTSERDDKKPSKKLNTVSYDYPINRDETGRKKNTDQKNIPINAWDSPFDFAYKIKAQRIAMRTHFSQIIVSKEDALDQVKNPGKGKDVYNTSICNLPESPAVFPISEGNNYSVNTPTNKALSVYESTTAPLDKWKLYWRDNKETVNGKSIEPFIPGLGFWEHENFIRIPTPENPEPENSLDKEVRYYSDNLKNSYIKAYKFPAYKSAGTDCLGFAVRAAAYNGSRYSFLANQNIITDRSENSSVDPDSVERKLSFPVFIFEPDKNVKPNSCEIVNWMDLFYPGDFKDSTYFTEQPKAGPLVIDDVGKYCSPKKLEAFRKKMMLVIPGDVITYGENLSRKKTKAEKENDTNPVKSDILFFSNAKDTKRTGNHIGIINSVDTERMRSAKTLEEILSCVRVIESTYNGKICEVLVQNMKQWYARGSCTYRSFSIQRLGVSE</sequence>
<name>A0A7T3RC13_9SPIR</name>
<evidence type="ECO:0000256" key="1">
    <source>
        <dbReference type="SAM" id="SignalP"/>
    </source>
</evidence>
<dbReference type="Proteomes" id="UP000595224">
    <property type="component" value="Chromosome"/>
</dbReference>
<proteinExistence type="predicted"/>
<keyword evidence="1" id="KW-0732">Signal</keyword>
<dbReference type="EMBL" id="CP064936">
    <property type="protein sequence ID" value="QQA00231.1"/>
    <property type="molecule type" value="Genomic_DNA"/>
</dbReference>
<evidence type="ECO:0000313" key="3">
    <source>
        <dbReference type="Proteomes" id="UP000595224"/>
    </source>
</evidence>
<evidence type="ECO:0000313" key="2">
    <source>
        <dbReference type="EMBL" id="QQA00231.1"/>
    </source>
</evidence>
<feature type="chain" id="PRO_5032877888" evidence="1">
    <location>
        <begin position="25"/>
        <end position="1316"/>
    </location>
</feature>
<dbReference type="KEGG" id="tper:IWA51_08070"/>
<feature type="signal peptide" evidence="1">
    <location>
        <begin position="1"/>
        <end position="24"/>
    </location>
</feature>
<accession>A0A7T3RC13</accession>